<dbReference type="GO" id="GO:0009986">
    <property type="term" value="C:cell surface"/>
    <property type="evidence" value="ECO:0000318"/>
    <property type="project" value="GO_Central"/>
</dbReference>
<protein>
    <submittedName>
        <fullName evidence="9">Prominin 1</fullName>
    </submittedName>
</protein>
<dbReference type="FunCoup" id="A0A5F8GWM7">
    <property type="interactions" value="449"/>
</dbReference>
<dbReference type="Ensembl" id="ENSMODT00000071078.1">
    <property type="protein sequence ID" value="ENSMODP00000051970.1"/>
    <property type="gene ID" value="ENSMODG00000000987.4"/>
</dbReference>
<dbReference type="GeneID" id="100015509"/>
<keyword evidence="5 7" id="KW-0472">Membrane</keyword>
<dbReference type="InterPro" id="IPR008795">
    <property type="entry name" value="Prominin"/>
</dbReference>
<gene>
    <name evidence="9" type="primary">PROM1</name>
</gene>
<keyword evidence="10" id="KW-1185">Reference proteome</keyword>
<name>A0A5F8GWM7_MONDO</name>
<dbReference type="GO" id="GO:0070062">
    <property type="term" value="C:extracellular exosome"/>
    <property type="evidence" value="ECO:0007669"/>
    <property type="project" value="Ensembl"/>
</dbReference>
<dbReference type="GO" id="GO:0045296">
    <property type="term" value="F:cadherin binding"/>
    <property type="evidence" value="ECO:0007669"/>
    <property type="project" value="Ensembl"/>
</dbReference>
<sequence length="875" mass="97899">MAWVLCFLLLLGLSGGPVSEGHSVHKTTVDTLDLGSLPAINYETNVHSEPGPIEILFRIVKAFLFVVQPHPYPEDLIRKVIRLQFEDTKSDSQQPEHIVLALKAAYYEIGFIILAGLGLLFIFLLPLVGLCFCMCRCCNNCGGEMHQRQKKNGECRRGCFAASLLVVSLIMSLGVLCAFVANQHLTTQVRGARRLLNSNFKDMRALLTDTPRQIDYLLNQYDAPKNKALLDLNNIGPLLGGRVRNQLGKRVLPALDAVLTMAGAIRETREALENVSASLEILQEGTTSLSANLTDAKENLRNTLSDASCSMAQATSTCNAIRNSLNQLSINANFSRLLPVTSQLAKVNEVLKIDLTSLVQQGYAAFNDTPDLVQNQTKNILSDVKSVLDSIGTNITILIKKLPIQKILTDSVIYLTQTETYVEEYFPLVEQYDFYRWLGCLIICCLLVLILVFYYLGLLCGACGYSKHTTPTNRGCVSNTGGNFLMAGVGFSFLFSWALMIVVVFTFVLGGNVEKLVCEPFKERTIFQVLDTPYLFNDQWSSFLSGRLFQKPDVNLTFEQVYSDCKENKGIYTSLQLDKFYNISNFLTISQYTEDLTIKFESIKINLSSIVLLDEVGKENLMNFSYSGIDGIDFAAYLAEVNKSITKVDLLSFANDLEARAEQLPKGALENALKGHASNIRMIHHQHVIPMEQEMKYVKARSTLNQSIRLLQKTATELMVKVNQVISIVNAAQFLINNNASSVIIEETKKYMNVIIGYFERYIQWVKDSVTMDVATCKPLANIVDTAVEVFLCSYITNSVNTFWFGLGAATVFLIPAIIFAVKLSKFYRRMDSEDVYDDVETIPMKNMENGNYGYHKDHLYGLHNPVMTSATGRW</sequence>
<reference evidence="9" key="3">
    <citation type="submission" date="2025-09" db="UniProtKB">
        <authorList>
            <consortium name="Ensembl"/>
        </authorList>
    </citation>
    <scope>IDENTIFICATION</scope>
</reference>
<evidence type="ECO:0000313" key="10">
    <source>
        <dbReference type="Proteomes" id="UP000002280"/>
    </source>
</evidence>
<feature type="transmembrane region" description="Helical" evidence="7">
    <location>
        <begin position="109"/>
        <end position="138"/>
    </location>
</feature>
<dbReference type="OMA" id="FEQYSVW"/>
<accession>A0A5F8GWM7</accession>
<feature type="transmembrane region" description="Helical" evidence="7">
    <location>
        <begin position="159"/>
        <end position="181"/>
    </location>
</feature>
<dbReference type="GO" id="GO:0042805">
    <property type="term" value="F:actinin binding"/>
    <property type="evidence" value="ECO:0007669"/>
    <property type="project" value="Ensembl"/>
</dbReference>
<proteinExistence type="inferred from homology"/>
<dbReference type="OrthoDB" id="6229420at2759"/>
<evidence type="ECO:0000256" key="6">
    <source>
        <dbReference type="ARBA" id="ARBA00023180"/>
    </source>
</evidence>
<feature type="signal peptide" evidence="8">
    <location>
        <begin position="1"/>
        <end position="21"/>
    </location>
</feature>
<dbReference type="Bgee" id="ENSMODG00000000987">
    <property type="expression patterns" value="Expressed in placenta and 18 other cell types or tissues"/>
</dbReference>
<evidence type="ECO:0000256" key="8">
    <source>
        <dbReference type="SAM" id="SignalP"/>
    </source>
</evidence>
<dbReference type="PANTHER" id="PTHR22730:SF3">
    <property type="entry name" value="PROMININ-1"/>
    <property type="match status" value="1"/>
</dbReference>
<dbReference type="CTD" id="8842"/>
<keyword evidence="8" id="KW-0732">Signal</keyword>
<dbReference type="PANTHER" id="PTHR22730">
    <property type="entry name" value="PROMININ PROM PROTEIN"/>
    <property type="match status" value="1"/>
</dbReference>
<comment type="subcellular location">
    <subcellularLocation>
        <location evidence="1">Cell projection</location>
        <location evidence="1">Microvillus membrane</location>
        <topology evidence="1">Multi-pass membrane protein</topology>
    </subcellularLocation>
</comment>
<reference evidence="9 10" key="1">
    <citation type="journal article" date="2007" name="Nature">
        <title>Genome of the marsupial Monodelphis domestica reveals innovation in non-coding sequences.</title>
        <authorList>
            <person name="Mikkelsen T.S."/>
            <person name="Wakefield M.J."/>
            <person name="Aken B."/>
            <person name="Amemiya C.T."/>
            <person name="Chang J.L."/>
            <person name="Duke S."/>
            <person name="Garber M."/>
            <person name="Gentles A.J."/>
            <person name="Goodstadt L."/>
            <person name="Heger A."/>
            <person name="Jurka J."/>
            <person name="Kamal M."/>
            <person name="Mauceli E."/>
            <person name="Searle S.M."/>
            <person name="Sharpe T."/>
            <person name="Baker M.L."/>
            <person name="Batzer M.A."/>
            <person name="Benos P.V."/>
            <person name="Belov K."/>
            <person name="Clamp M."/>
            <person name="Cook A."/>
            <person name="Cuff J."/>
            <person name="Das R."/>
            <person name="Davidow L."/>
            <person name="Deakin J.E."/>
            <person name="Fazzari M.J."/>
            <person name="Glass J.L."/>
            <person name="Grabherr M."/>
            <person name="Greally J.M."/>
            <person name="Gu W."/>
            <person name="Hore T.A."/>
            <person name="Huttley G.A."/>
            <person name="Kleber M."/>
            <person name="Jirtle R.L."/>
            <person name="Koina E."/>
            <person name="Lee J.T."/>
            <person name="Mahony S."/>
            <person name="Marra M.A."/>
            <person name="Miller R.D."/>
            <person name="Nicholls R.D."/>
            <person name="Oda M."/>
            <person name="Papenfuss A.T."/>
            <person name="Parra Z.E."/>
            <person name="Pollock D.D."/>
            <person name="Ray D.A."/>
            <person name="Schein J.E."/>
            <person name="Speed T.P."/>
            <person name="Thompson K."/>
            <person name="VandeBerg J.L."/>
            <person name="Wade C.M."/>
            <person name="Walker J.A."/>
            <person name="Waters P.D."/>
            <person name="Webber C."/>
            <person name="Weidman J.R."/>
            <person name="Xie X."/>
            <person name="Zody M.C."/>
            <person name="Baldwin J."/>
            <person name="Abdouelleil A."/>
            <person name="Abdulkadir J."/>
            <person name="Abebe A."/>
            <person name="Abera B."/>
            <person name="Abreu J."/>
            <person name="Acer S.C."/>
            <person name="Aftuck L."/>
            <person name="Alexander A."/>
            <person name="An P."/>
            <person name="Anderson E."/>
            <person name="Anderson S."/>
            <person name="Arachi H."/>
            <person name="Azer M."/>
            <person name="Bachantsang P."/>
            <person name="Barry A."/>
            <person name="Bayul T."/>
            <person name="Berlin A."/>
            <person name="Bessette D."/>
            <person name="Bloom T."/>
            <person name="Bloom T."/>
            <person name="Boguslavskiy L."/>
            <person name="Bonnet C."/>
            <person name="Boukhgalter B."/>
            <person name="Bourzgui I."/>
            <person name="Brown A."/>
            <person name="Cahill P."/>
            <person name="Channer S."/>
            <person name="Cheshatsang Y."/>
            <person name="Chuda L."/>
            <person name="Citroen M."/>
            <person name="Collymore A."/>
            <person name="Cooke P."/>
            <person name="Costello M."/>
            <person name="D'Aco K."/>
            <person name="Daza R."/>
            <person name="De Haan G."/>
            <person name="DeGray S."/>
            <person name="DeMaso C."/>
            <person name="Dhargay N."/>
            <person name="Dooley K."/>
            <person name="Dooley E."/>
            <person name="Doricent M."/>
            <person name="Dorje P."/>
            <person name="Dorjee K."/>
            <person name="Dupes A."/>
            <person name="Elong R."/>
            <person name="Falk J."/>
            <person name="Farina A."/>
            <person name="Faro S."/>
            <person name="Ferguson D."/>
            <person name="Fisher S."/>
            <person name="Foley C.D."/>
            <person name="Franke A."/>
            <person name="Friedrich D."/>
            <person name="Gadbois L."/>
            <person name="Gearin G."/>
            <person name="Gearin C.R."/>
            <person name="Giannoukos G."/>
            <person name="Goode T."/>
            <person name="Graham J."/>
            <person name="Grandbois E."/>
            <person name="Grewal S."/>
            <person name="Gyaltsen K."/>
            <person name="Hafez N."/>
            <person name="Hagos B."/>
            <person name="Hall J."/>
            <person name="Henson C."/>
            <person name="Hollinger A."/>
            <person name="Honan T."/>
            <person name="Huard M.D."/>
            <person name="Hughes L."/>
            <person name="Hurhula B."/>
            <person name="Husby M.E."/>
            <person name="Kamat A."/>
            <person name="Kanga B."/>
            <person name="Kashin S."/>
            <person name="Khazanovich D."/>
            <person name="Kisner P."/>
            <person name="Lance K."/>
            <person name="Lara M."/>
            <person name="Lee W."/>
            <person name="Lennon N."/>
            <person name="Letendre F."/>
            <person name="LeVine R."/>
            <person name="Lipovsky A."/>
            <person name="Liu X."/>
            <person name="Liu J."/>
            <person name="Liu S."/>
            <person name="Lokyitsang T."/>
            <person name="Lokyitsang Y."/>
            <person name="Lubonja R."/>
            <person name="Lui A."/>
            <person name="MacDonald P."/>
            <person name="Magnisalis V."/>
            <person name="Maru K."/>
            <person name="Matthews C."/>
            <person name="McCusker W."/>
            <person name="McDonough S."/>
            <person name="Mehta T."/>
            <person name="Meldrim J."/>
            <person name="Meneus L."/>
            <person name="Mihai O."/>
            <person name="Mihalev A."/>
            <person name="Mihova T."/>
            <person name="Mittelman R."/>
            <person name="Mlenga V."/>
            <person name="Montmayeur A."/>
            <person name="Mulrain L."/>
            <person name="Navidi A."/>
            <person name="Naylor J."/>
            <person name="Negash T."/>
            <person name="Nguyen T."/>
            <person name="Nguyen N."/>
            <person name="Nicol R."/>
            <person name="Norbu C."/>
            <person name="Norbu N."/>
            <person name="Novod N."/>
            <person name="O'Neill B."/>
            <person name="Osman S."/>
            <person name="Markiewicz E."/>
            <person name="Oyono O.L."/>
            <person name="Patti C."/>
            <person name="Phunkhang P."/>
            <person name="Pierre F."/>
            <person name="Priest M."/>
            <person name="Raghuraman S."/>
            <person name="Rege F."/>
            <person name="Reyes R."/>
            <person name="Rise C."/>
            <person name="Rogov P."/>
            <person name="Ross K."/>
            <person name="Ryan E."/>
            <person name="Settipalli S."/>
            <person name="Shea T."/>
            <person name="Sherpa N."/>
            <person name="Shi L."/>
            <person name="Shih D."/>
            <person name="Sparrow T."/>
            <person name="Spaulding J."/>
            <person name="Stalker J."/>
            <person name="Stange-Thomann N."/>
            <person name="Stavropoulos S."/>
            <person name="Stone C."/>
            <person name="Strader C."/>
            <person name="Tesfaye S."/>
            <person name="Thomson T."/>
            <person name="Thoulutsang Y."/>
            <person name="Thoulutsang D."/>
            <person name="Topham K."/>
            <person name="Topping I."/>
            <person name="Tsamla T."/>
            <person name="Vassiliev H."/>
            <person name="Vo A."/>
            <person name="Wangchuk T."/>
            <person name="Wangdi T."/>
            <person name="Weiand M."/>
            <person name="Wilkinson J."/>
            <person name="Wilson A."/>
            <person name="Yadav S."/>
            <person name="Young G."/>
            <person name="Yu Q."/>
            <person name="Zembek L."/>
            <person name="Zhong D."/>
            <person name="Zimmer A."/>
            <person name="Zwirko Z."/>
            <person name="Jaffe D.B."/>
            <person name="Alvarez P."/>
            <person name="Brockman W."/>
            <person name="Butler J."/>
            <person name="Chin C."/>
            <person name="Gnerre S."/>
            <person name="MacCallum I."/>
            <person name="Graves J.A."/>
            <person name="Ponting C.P."/>
            <person name="Breen M."/>
            <person name="Samollow P.B."/>
            <person name="Lander E.S."/>
            <person name="Lindblad-Toh K."/>
        </authorList>
    </citation>
    <scope>NUCLEOTIDE SEQUENCE [LARGE SCALE GENOMIC DNA]</scope>
</reference>
<dbReference type="GeneTree" id="ENSGT00530000063586"/>
<dbReference type="GO" id="GO:0016324">
    <property type="term" value="C:apical plasma membrane"/>
    <property type="evidence" value="ECO:0000318"/>
    <property type="project" value="GO_Central"/>
</dbReference>
<dbReference type="GO" id="GO:0005783">
    <property type="term" value="C:endoplasmic reticulum"/>
    <property type="evidence" value="ECO:0007669"/>
    <property type="project" value="Ensembl"/>
</dbReference>
<dbReference type="GO" id="GO:2000768">
    <property type="term" value="P:positive regulation of nephron tubule epithelial cell differentiation"/>
    <property type="evidence" value="ECO:0007669"/>
    <property type="project" value="Ensembl"/>
</dbReference>
<dbReference type="GO" id="GO:0045494">
    <property type="term" value="P:photoreceptor cell maintenance"/>
    <property type="evidence" value="ECO:0000318"/>
    <property type="project" value="GO_Central"/>
</dbReference>
<feature type="transmembrane region" description="Helical" evidence="7">
    <location>
        <begin position="484"/>
        <end position="509"/>
    </location>
</feature>
<feature type="chain" id="PRO_5023935009" evidence="8">
    <location>
        <begin position="22"/>
        <end position="875"/>
    </location>
</feature>
<keyword evidence="3 7" id="KW-0812">Transmembrane</keyword>
<dbReference type="GO" id="GO:0042622">
    <property type="term" value="C:photoreceptor outer segment membrane"/>
    <property type="evidence" value="ECO:0007669"/>
    <property type="project" value="Ensembl"/>
</dbReference>
<dbReference type="RefSeq" id="XP_007496754.1">
    <property type="nucleotide sequence ID" value="XM_007496692.3"/>
</dbReference>
<dbReference type="InParanoid" id="A0A5F8GWM7"/>
<organism evidence="9 10">
    <name type="scientific">Monodelphis domestica</name>
    <name type="common">Gray short-tailed opossum</name>
    <dbReference type="NCBI Taxonomy" id="13616"/>
    <lineage>
        <taxon>Eukaryota</taxon>
        <taxon>Metazoa</taxon>
        <taxon>Chordata</taxon>
        <taxon>Craniata</taxon>
        <taxon>Vertebrata</taxon>
        <taxon>Euteleostomi</taxon>
        <taxon>Mammalia</taxon>
        <taxon>Metatheria</taxon>
        <taxon>Didelphimorphia</taxon>
        <taxon>Didelphidae</taxon>
        <taxon>Monodelphis</taxon>
    </lineage>
</organism>
<evidence type="ECO:0000256" key="3">
    <source>
        <dbReference type="ARBA" id="ARBA00022692"/>
    </source>
</evidence>
<feature type="transmembrane region" description="Helical" evidence="7">
    <location>
        <begin position="803"/>
        <end position="822"/>
    </location>
</feature>
<dbReference type="Proteomes" id="UP000002280">
    <property type="component" value="Chromosome 5"/>
</dbReference>
<dbReference type="GO" id="GO:0031528">
    <property type="term" value="C:microvillus membrane"/>
    <property type="evidence" value="ECO:0007669"/>
    <property type="project" value="UniProtKB-SubCell"/>
</dbReference>
<evidence type="ECO:0000313" key="9">
    <source>
        <dbReference type="Ensembl" id="ENSMODP00000051970.1"/>
    </source>
</evidence>
<reference evidence="9" key="2">
    <citation type="submission" date="2025-08" db="UniProtKB">
        <authorList>
            <consortium name="Ensembl"/>
        </authorList>
    </citation>
    <scope>IDENTIFICATION</scope>
</reference>
<evidence type="ECO:0000256" key="1">
    <source>
        <dbReference type="ARBA" id="ARBA00004475"/>
    </source>
</evidence>
<keyword evidence="6" id="KW-0325">Glycoprotein</keyword>
<dbReference type="GO" id="GO:0060219">
    <property type="term" value="P:camera-type eye photoreceptor cell differentiation"/>
    <property type="evidence" value="ECO:0000318"/>
    <property type="project" value="GO_Central"/>
</dbReference>
<dbReference type="GO" id="GO:0005902">
    <property type="term" value="C:microvillus"/>
    <property type="evidence" value="ECO:0000318"/>
    <property type="project" value="GO_Central"/>
</dbReference>
<dbReference type="GO" id="GO:0005793">
    <property type="term" value="C:endoplasmic reticulum-Golgi intermediate compartment"/>
    <property type="evidence" value="ECO:0007669"/>
    <property type="project" value="Ensembl"/>
</dbReference>
<feature type="transmembrane region" description="Helical" evidence="7">
    <location>
        <begin position="434"/>
        <end position="463"/>
    </location>
</feature>
<dbReference type="GO" id="GO:0015485">
    <property type="term" value="F:cholesterol binding"/>
    <property type="evidence" value="ECO:0000318"/>
    <property type="project" value="GO_Central"/>
</dbReference>
<dbReference type="Pfam" id="PF05478">
    <property type="entry name" value="Prominin"/>
    <property type="match status" value="1"/>
</dbReference>
<dbReference type="STRING" id="13616.ENSMODP00000051970"/>
<comment type="similarity">
    <text evidence="2">Belongs to the prominin family.</text>
</comment>
<evidence type="ECO:0000256" key="7">
    <source>
        <dbReference type="SAM" id="Phobius"/>
    </source>
</evidence>
<keyword evidence="4 7" id="KW-1133">Transmembrane helix</keyword>
<evidence type="ECO:0000256" key="2">
    <source>
        <dbReference type="ARBA" id="ARBA00006058"/>
    </source>
</evidence>
<dbReference type="RefSeq" id="XP_056658421.1">
    <property type="nucleotide sequence ID" value="XM_056802443.1"/>
</dbReference>
<dbReference type="GO" id="GO:0005929">
    <property type="term" value="C:cilium"/>
    <property type="evidence" value="ECO:0000318"/>
    <property type="project" value="GO_Central"/>
</dbReference>
<dbReference type="AlphaFoldDB" id="A0A5F8GWM7"/>
<dbReference type="GO" id="GO:0071914">
    <property type="term" value="C:prominosome"/>
    <property type="evidence" value="ECO:0000318"/>
    <property type="project" value="GO_Central"/>
</dbReference>
<evidence type="ECO:0000256" key="5">
    <source>
        <dbReference type="ARBA" id="ARBA00023136"/>
    </source>
</evidence>
<dbReference type="GO" id="GO:0072139">
    <property type="term" value="P:glomerular parietal epithelial cell differentiation"/>
    <property type="evidence" value="ECO:0007669"/>
    <property type="project" value="Ensembl"/>
</dbReference>
<evidence type="ECO:0000256" key="4">
    <source>
        <dbReference type="ARBA" id="ARBA00022989"/>
    </source>
</evidence>
<dbReference type="GO" id="GO:0072112">
    <property type="term" value="P:podocyte differentiation"/>
    <property type="evidence" value="ECO:0007669"/>
    <property type="project" value="Ensembl"/>
</dbReference>